<dbReference type="Gene3D" id="3.30.750.24">
    <property type="entry name" value="STAS domain"/>
    <property type="match status" value="1"/>
</dbReference>
<dbReference type="HOGENOM" id="CLU_1676481_0_0_11"/>
<dbReference type="InterPro" id="IPR002645">
    <property type="entry name" value="STAS_dom"/>
</dbReference>
<dbReference type="PATRIC" id="fig|632772.20.peg.3334"/>
<evidence type="ECO:0000259" key="1">
    <source>
        <dbReference type="PROSITE" id="PS50801"/>
    </source>
</evidence>
<feature type="domain" description="STAS" evidence="1">
    <location>
        <begin position="45"/>
        <end position="138"/>
    </location>
</feature>
<dbReference type="KEGG" id="rop:ROP_31840"/>
<dbReference type="OrthoDB" id="4467391at2"/>
<dbReference type="CDD" id="cd07043">
    <property type="entry name" value="STAS_anti-anti-sigma_factors"/>
    <property type="match status" value="1"/>
</dbReference>
<sequence length="172" mass="17950">MATFRSLVDSPKRVHISPSDTWQSPHAAAEVEGGFRIDIDEPTGGPVVVAVSGDLDAVTAPVLTACLDQALHTGHNVVIDLLGVRFLGCAGIEAVHHTAQRRRLTMAASPEVHAMLGRIGIAAAMPCFDTLADAFRAARSRASADASHADPPILGHSQPLNCSFTALSGTVQ</sequence>
<dbReference type="AlphaFoldDB" id="C1B6X8"/>
<dbReference type="STRING" id="632772.ROP_31840"/>
<dbReference type="EMBL" id="AP011115">
    <property type="protein sequence ID" value="BAH51431.1"/>
    <property type="molecule type" value="Genomic_DNA"/>
</dbReference>
<dbReference type="Proteomes" id="UP000002212">
    <property type="component" value="Chromosome"/>
</dbReference>
<accession>C1B6X8</accession>
<protein>
    <recommendedName>
        <fullName evidence="1">STAS domain-containing protein</fullName>
    </recommendedName>
</protein>
<proteinExistence type="predicted"/>
<dbReference type="SUPFAM" id="SSF52091">
    <property type="entry name" value="SpoIIaa-like"/>
    <property type="match status" value="1"/>
</dbReference>
<dbReference type="InterPro" id="IPR036513">
    <property type="entry name" value="STAS_dom_sf"/>
</dbReference>
<evidence type="ECO:0000313" key="2">
    <source>
        <dbReference type="EMBL" id="BAH51431.1"/>
    </source>
</evidence>
<dbReference type="RefSeq" id="WP_012690384.1">
    <property type="nucleotide sequence ID" value="NC_012522.1"/>
</dbReference>
<dbReference type="Pfam" id="PF01740">
    <property type="entry name" value="STAS"/>
    <property type="match status" value="1"/>
</dbReference>
<name>C1B6X8_RHOOB</name>
<dbReference type="PROSITE" id="PS50801">
    <property type="entry name" value="STAS"/>
    <property type="match status" value="1"/>
</dbReference>
<evidence type="ECO:0000313" key="3">
    <source>
        <dbReference type="Proteomes" id="UP000002212"/>
    </source>
</evidence>
<organism evidence="2 3">
    <name type="scientific">Rhodococcus opacus (strain B4)</name>
    <dbReference type="NCBI Taxonomy" id="632772"/>
    <lineage>
        <taxon>Bacteria</taxon>
        <taxon>Bacillati</taxon>
        <taxon>Actinomycetota</taxon>
        <taxon>Actinomycetes</taxon>
        <taxon>Mycobacteriales</taxon>
        <taxon>Nocardiaceae</taxon>
        <taxon>Rhodococcus</taxon>
    </lineage>
</organism>
<reference evidence="2 3" key="1">
    <citation type="submission" date="2009-03" db="EMBL/GenBank/DDBJ databases">
        <title>Comparison of the complete genome sequences of Rhodococcus erythropolis PR4 and Rhodococcus opacus B4.</title>
        <authorList>
            <person name="Takarada H."/>
            <person name="Sekine M."/>
            <person name="Hosoyama A."/>
            <person name="Yamada R."/>
            <person name="Fujisawa T."/>
            <person name="Omata S."/>
            <person name="Shimizu A."/>
            <person name="Tsukatani N."/>
            <person name="Tanikawa S."/>
            <person name="Fujita N."/>
            <person name="Harayama S."/>
        </authorList>
    </citation>
    <scope>NUCLEOTIDE SEQUENCE [LARGE SCALE GENOMIC DNA]</scope>
    <source>
        <strain evidence="2 3">B4</strain>
    </source>
</reference>
<gene>
    <name evidence="2" type="ordered locus">ROP_31840</name>
</gene>